<dbReference type="PROSITE" id="PS50878">
    <property type="entry name" value="RT_POL"/>
    <property type="match status" value="1"/>
</dbReference>
<evidence type="ECO:0000313" key="2">
    <source>
        <dbReference type="EMBL" id="KAF0718979.1"/>
    </source>
</evidence>
<dbReference type="OrthoDB" id="418302at2759"/>
<comment type="caution">
    <text evidence="2">The sequence shown here is derived from an EMBL/GenBank/DDBJ whole genome shotgun (WGS) entry which is preliminary data.</text>
</comment>
<dbReference type="InterPro" id="IPR000477">
    <property type="entry name" value="RT_dom"/>
</dbReference>
<dbReference type="SUPFAM" id="SSF56672">
    <property type="entry name" value="DNA/RNA polymerases"/>
    <property type="match status" value="1"/>
</dbReference>
<feature type="domain" description="Reverse transcriptase" evidence="1">
    <location>
        <begin position="356"/>
        <end position="593"/>
    </location>
</feature>
<gene>
    <name evidence="2" type="ORF">FWK35_00025419</name>
</gene>
<dbReference type="InterPro" id="IPR036691">
    <property type="entry name" value="Endo/exonu/phosph_ase_sf"/>
</dbReference>
<proteinExistence type="predicted"/>
<dbReference type="PANTHER" id="PTHR19446">
    <property type="entry name" value="REVERSE TRANSCRIPTASES"/>
    <property type="match status" value="1"/>
</dbReference>
<dbReference type="Proteomes" id="UP000478052">
    <property type="component" value="Unassembled WGS sequence"/>
</dbReference>
<organism evidence="2 3">
    <name type="scientific">Aphis craccivora</name>
    <name type="common">Cowpea aphid</name>
    <dbReference type="NCBI Taxonomy" id="307492"/>
    <lineage>
        <taxon>Eukaryota</taxon>
        <taxon>Metazoa</taxon>
        <taxon>Ecdysozoa</taxon>
        <taxon>Arthropoda</taxon>
        <taxon>Hexapoda</taxon>
        <taxon>Insecta</taxon>
        <taxon>Pterygota</taxon>
        <taxon>Neoptera</taxon>
        <taxon>Paraneoptera</taxon>
        <taxon>Hemiptera</taxon>
        <taxon>Sternorrhyncha</taxon>
        <taxon>Aphidomorpha</taxon>
        <taxon>Aphidoidea</taxon>
        <taxon>Aphididae</taxon>
        <taxon>Aphidini</taxon>
        <taxon>Aphis</taxon>
        <taxon>Aphis</taxon>
    </lineage>
</organism>
<dbReference type="SUPFAM" id="SSF56219">
    <property type="entry name" value="DNase I-like"/>
    <property type="match status" value="1"/>
</dbReference>
<dbReference type="Gene3D" id="3.60.10.10">
    <property type="entry name" value="Endonuclease/exonuclease/phosphatase"/>
    <property type="match status" value="1"/>
</dbReference>
<dbReference type="Pfam" id="PF00078">
    <property type="entry name" value="RVT_1"/>
    <property type="match status" value="1"/>
</dbReference>
<dbReference type="InterPro" id="IPR043502">
    <property type="entry name" value="DNA/RNA_pol_sf"/>
</dbReference>
<reference evidence="2 3" key="1">
    <citation type="submission" date="2019-08" db="EMBL/GenBank/DDBJ databases">
        <title>Whole genome of Aphis craccivora.</title>
        <authorList>
            <person name="Voronova N.V."/>
            <person name="Shulinski R.S."/>
            <person name="Bandarenka Y.V."/>
            <person name="Zhorov D.G."/>
            <person name="Warner D."/>
        </authorList>
    </citation>
    <scope>NUCLEOTIDE SEQUENCE [LARGE SCALE GENOMIC DNA]</scope>
    <source>
        <strain evidence="2">180601</strain>
        <tissue evidence="2">Whole Body</tissue>
    </source>
</reference>
<dbReference type="AlphaFoldDB" id="A0A6G0W1L1"/>
<evidence type="ECO:0000259" key="1">
    <source>
        <dbReference type="PROSITE" id="PS50878"/>
    </source>
</evidence>
<keyword evidence="3" id="KW-1185">Reference proteome</keyword>
<dbReference type="GO" id="GO:0071897">
    <property type="term" value="P:DNA biosynthetic process"/>
    <property type="evidence" value="ECO:0007669"/>
    <property type="project" value="UniProtKB-ARBA"/>
</dbReference>
<dbReference type="EMBL" id="VUJU01009614">
    <property type="protein sequence ID" value="KAF0718979.1"/>
    <property type="molecule type" value="Genomic_DNA"/>
</dbReference>
<evidence type="ECO:0000313" key="3">
    <source>
        <dbReference type="Proteomes" id="UP000478052"/>
    </source>
</evidence>
<sequence length="593" mass="68174">MWNANGLTNHRNELILTLNEKRIDLALISETHFTTNTKFSIPGYNIITSNHPDNTSHAGHYFIVGEDLNTKNQSWGCHTSNPKGHILDIFVVNIPTSLQSVISNYLELCSDHTLVLISLDIQPPLRPRQACLTDGITDWNKFREIIEQNINLKIRLKCPNELENAVQHFTEIIQTAAWSSTIKKPWKAQNSFPIPTRVHELIAKKRPARSLWQRTRLPSDRQSFKNLASSLKRILKQLRNDNFSSWVSSLTSQNGSLWRATRSCLKQKTTNSPIKRLDNTWCKTDAEKSKLFRSHLLQVFQPHHDMHLNLISPSEIHFYLKLFRHKKSPGLDIITAEVALQFPKKAIIHLTHILNAIIRLSHFPLQWKTAVIILILKPGKPPDIPSSYRPISLLPLFGKLCEKLVLKRISPFINNASVIPQTQFGFRERHSTIHQIQRLTDCISNSLEKKEYCSAVLLDIAQAFDKVWHPGLLHKLKKILPLPYYLFYKSYLEDRYFVTKIGSEMSSLARISKGVPQGAVSSPTLYNLYSADQPTTPYNSVADFADDKIVYTTHKDPIIAGMNLHNHLDLMSSWYDKWKIKINHEKSTRLILH</sequence>
<protein>
    <recommendedName>
        <fullName evidence="1">Reverse transcriptase domain-containing protein</fullName>
    </recommendedName>
</protein>
<name>A0A6G0W1L1_APHCR</name>
<accession>A0A6G0W1L1</accession>
<dbReference type="CDD" id="cd01650">
    <property type="entry name" value="RT_nLTR_like"/>
    <property type="match status" value="1"/>
</dbReference>